<reference evidence="2 3" key="1">
    <citation type="journal article" date="2011" name="PLoS Genet.">
        <title>Genomic analysis of the necrotrophic fungal pathogens Sclerotinia sclerotiorum and Botrytis cinerea.</title>
        <authorList>
            <person name="Amselem J."/>
            <person name="Cuomo C.A."/>
            <person name="van Kan J.A."/>
            <person name="Viaud M."/>
            <person name="Benito E.P."/>
            <person name="Couloux A."/>
            <person name="Coutinho P.M."/>
            <person name="de Vries R.P."/>
            <person name="Dyer P.S."/>
            <person name="Fillinger S."/>
            <person name="Fournier E."/>
            <person name="Gout L."/>
            <person name="Hahn M."/>
            <person name="Kohn L."/>
            <person name="Lapalu N."/>
            <person name="Plummer K.M."/>
            <person name="Pradier J.M."/>
            <person name="Quevillon E."/>
            <person name="Sharon A."/>
            <person name="Simon A."/>
            <person name="ten Have A."/>
            <person name="Tudzynski B."/>
            <person name="Tudzynski P."/>
            <person name="Wincker P."/>
            <person name="Andrew M."/>
            <person name="Anthouard V."/>
            <person name="Beever R.E."/>
            <person name="Beffa R."/>
            <person name="Benoit I."/>
            <person name="Bouzid O."/>
            <person name="Brault B."/>
            <person name="Chen Z."/>
            <person name="Choquer M."/>
            <person name="Collemare J."/>
            <person name="Cotton P."/>
            <person name="Danchin E.G."/>
            <person name="Da Silva C."/>
            <person name="Gautier A."/>
            <person name="Giraud C."/>
            <person name="Giraud T."/>
            <person name="Gonzalez C."/>
            <person name="Grossetete S."/>
            <person name="Guldener U."/>
            <person name="Henrissat B."/>
            <person name="Howlett B.J."/>
            <person name="Kodira C."/>
            <person name="Kretschmer M."/>
            <person name="Lappartient A."/>
            <person name="Leroch M."/>
            <person name="Levis C."/>
            <person name="Mauceli E."/>
            <person name="Neuveglise C."/>
            <person name="Oeser B."/>
            <person name="Pearson M."/>
            <person name="Poulain J."/>
            <person name="Poussereau N."/>
            <person name="Quesneville H."/>
            <person name="Rascle C."/>
            <person name="Schumacher J."/>
            <person name="Segurens B."/>
            <person name="Sexton A."/>
            <person name="Silva E."/>
            <person name="Sirven C."/>
            <person name="Soanes D.M."/>
            <person name="Talbot N.J."/>
            <person name="Templeton M."/>
            <person name="Yandava C."/>
            <person name="Yarden O."/>
            <person name="Zeng Q."/>
            <person name="Rollins J.A."/>
            <person name="Lebrun M.H."/>
            <person name="Dickman M."/>
        </authorList>
    </citation>
    <scope>NUCLEOTIDE SEQUENCE [LARGE SCALE GENOMIC DNA]</scope>
    <source>
        <strain evidence="2 3">B05.10</strain>
    </source>
</reference>
<protein>
    <submittedName>
        <fullName evidence="2">Uncharacterized protein</fullName>
    </submittedName>
</protein>
<evidence type="ECO:0000313" key="3">
    <source>
        <dbReference type="Proteomes" id="UP000001798"/>
    </source>
</evidence>
<evidence type="ECO:0000256" key="1">
    <source>
        <dbReference type="SAM" id="Coils"/>
    </source>
</evidence>
<dbReference type="EMBL" id="CP009814">
    <property type="protein sequence ID" value="ATZ54265.1"/>
    <property type="molecule type" value="Genomic_DNA"/>
</dbReference>
<gene>
    <name evidence="2" type="ORF">BCIN_10g02800</name>
</gene>
<dbReference type="OMA" id="RRNDACH"/>
<dbReference type="KEGG" id="bfu:BCIN_10g02800"/>
<keyword evidence="1" id="KW-0175">Coiled coil</keyword>
<dbReference type="GeneID" id="5437543"/>
<dbReference type="OrthoDB" id="3524457at2759"/>
<keyword evidence="3" id="KW-1185">Reference proteome</keyword>
<sequence>MGAQVIPPETTSTALVVSKPQNTNGPRVKDLILMFEKLGKEIIYLCERKHEENIQRALPEKERAFTDYLSSKFSEIADNANVKIQEMIAELGLDLPLEKPREISVTHIDENNQKFITAEREINAIQKEHLRRNFDEFNLGVSTILEISAIETAPSFIQLAESPDDTVEIAHSHEENCSLKKALEDSRQTLVKLKAEKEDENDVLKRQIQHYKVIAKSCSRVRRGFYNSGRRFYQDGEFHNVEGRAPALREVNDRRNDACHRGDIATDYALFKVDLDHTGWNVTGQYYVDFTNSYHVTPHEWGKIYSVSRSDPHPVLIEVLNMNATLYHCYSNTKYSHCKADDDHFNEQFAKLFAKFKHLLEKIDHSQAIDRYKYLVIFIKNAAKERKVMEEIVGKTIARERARNFNRA</sequence>
<dbReference type="RefSeq" id="XP_001556958.1">
    <property type="nucleotide sequence ID" value="XM_001556908.2"/>
</dbReference>
<proteinExistence type="predicted"/>
<name>A0A384JUK3_BOTFB</name>
<dbReference type="Proteomes" id="UP000001798">
    <property type="component" value="Chromosome 10"/>
</dbReference>
<evidence type="ECO:0000313" key="2">
    <source>
        <dbReference type="EMBL" id="ATZ54265.1"/>
    </source>
</evidence>
<reference evidence="2 3" key="3">
    <citation type="journal article" date="2017" name="Mol. Plant Pathol.">
        <title>A gapless genome sequence of the fungus Botrytis cinerea.</title>
        <authorList>
            <person name="Van Kan J.A."/>
            <person name="Stassen J.H."/>
            <person name="Mosbach A."/>
            <person name="Van Der Lee T.A."/>
            <person name="Faino L."/>
            <person name="Farmer A.D."/>
            <person name="Papasotiriou D.G."/>
            <person name="Zhou S."/>
            <person name="Seidl M.F."/>
            <person name="Cottam E."/>
            <person name="Edel D."/>
            <person name="Hahn M."/>
            <person name="Schwartz D.C."/>
            <person name="Dietrich R.A."/>
            <person name="Widdison S."/>
            <person name="Scalliet G."/>
        </authorList>
    </citation>
    <scope>NUCLEOTIDE SEQUENCE [LARGE SCALE GENOMIC DNA]</scope>
    <source>
        <strain evidence="2 3">B05.10</strain>
    </source>
</reference>
<reference evidence="2 3" key="2">
    <citation type="journal article" date="2012" name="Eukaryot. Cell">
        <title>Genome update of Botrytis cinerea strains B05.10 and T4.</title>
        <authorList>
            <person name="Staats M."/>
            <person name="van Kan J.A."/>
        </authorList>
    </citation>
    <scope>NUCLEOTIDE SEQUENCE [LARGE SCALE GENOMIC DNA]</scope>
    <source>
        <strain evidence="2 3">B05.10</strain>
    </source>
</reference>
<feature type="coiled-coil region" evidence="1">
    <location>
        <begin position="180"/>
        <end position="214"/>
    </location>
</feature>
<accession>A0A384JUK3</accession>
<organism evidence="2 3">
    <name type="scientific">Botryotinia fuckeliana (strain B05.10)</name>
    <name type="common">Noble rot fungus</name>
    <name type="synonym">Botrytis cinerea</name>
    <dbReference type="NCBI Taxonomy" id="332648"/>
    <lineage>
        <taxon>Eukaryota</taxon>
        <taxon>Fungi</taxon>
        <taxon>Dikarya</taxon>
        <taxon>Ascomycota</taxon>
        <taxon>Pezizomycotina</taxon>
        <taxon>Leotiomycetes</taxon>
        <taxon>Helotiales</taxon>
        <taxon>Sclerotiniaceae</taxon>
        <taxon>Botrytis</taxon>
    </lineage>
</organism>
<dbReference type="AlphaFoldDB" id="A0A384JUK3"/>
<dbReference type="VEuPathDB" id="FungiDB:Bcin10g02800"/>